<reference evidence="2 3" key="1">
    <citation type="submission" date="2014-06" db="EMBL/GenBank/DDBJ databases">
        <authorList>
            <person name="Swart Estienne"/>
        </authorList>
    </citation>
    <scope>NUCLEOTIDE SEQUENCE [LARGE SCALE GENOMIC DNA]</scope>
    <source>
        <strain evidence="2 3">130c</strain>
    </source>
</reference>
<dbReference type="InParanoid" id="A0A078AY74"/>
<evidence type="ECO:0000313" key="2">
    <source>
        <dbReference type="EMBL" id="CDW85743.1"/>
    </source>
</evidence>
<keyword evidence="1" id="KW-1133">Transmembrane helix</keyword>
<protein>
    <submittedName>
        <fullName evidence="2">Uncharacterized protein</fullName>
    </submittedName>
</protein>
<keyword evidence="1" id="KW-0472">Membrane</keyword>
<dbReference type="Proteomes" id="UP000039865">
    <property type="component" value="Unassembled WGS sequence"/>
</dbReference>
<name>A0A078AY74_STYLE</name>
<feature type="transmembrane region" description="Helical" evidence="1">
    <location>
        <begin position="15"/>
        <end position="39"/>
    </location>
</feature>
<dbReference type="AlphaFoldDB" id="A0A078AY74"/>
<evidence type="ECO:0000313" key="3">
    <source>
        <dbReference type="Proteomes" id="UP000039865"/>
    </source>
</evidence>
<sequence>MHINAATTTMFEWKITIFVLLVFVTIVLIVLVMIVIMFVQKIEERACVFVFFSVVKIMCEYRRNLYQFLSESIAAYDLKQQKYDHKFFHSIKGTKQIIS</sequence>
<gene>
    <name evidence="2" type="primary">Contig14545.g15501</name>
    <name evidence="2" type="ORF">STYLEM_14829</name>
</gene>
<evidence type="ECO:0000256" key="1">
    <source>
        <dbReference type="SAM" id="Phobius"/>
    </source>
</evidence>
<accession>A0A078AY74</accession>
<keyword evidence="1" id="KW-0812">Transmembrane</keyword>
<keyword evidence="3" id="KW-1185">Reference proteome</keyword>
<organism evidence="2 3">
    <name type="scientific">Stylonychia lemnae</name>
    <name type="common">Ciliate</name>
    <dbReference type="NCBI Taxonomy" id="5949"/>
    <lineage>
        <taxon>Eukaryota</taxon>
        <taxon>Sar</taxon>
        <taxon>Alveolata</taxon>
        <taxon>Ciliophora</taxon>
        <taxon>Intramacronucleata</taxon>
        <taxon>Spirotrichea</taxon>
        <taxon>Stichotrichia</taxon>
        <taxon>Sporadotrichida</taxon>
        <taxon>Oxytrichidae</taxon>
        <taxon>Stylonychinae</taxon>
        <taxon>Stylonychia</taxon>
    </lineage>
</organism>
<dbReference type="EMBL" id="CCKQ01014013">
    <property type="protein sequence ID" value="CDW85743.1"/>
    <property type="molecule type" value="Genomic_DNA"/>
</dbReference>
<proteinExistence type="predicted"/>